<protein>
    <recommendedName>
        <fullName evidence="4">Eukaryotic translation initiation factor 3 subunit L</fullName>
        <shortName evidence="4">eIF3l</shortName>
    </recommendedName>
</protein>
<evidence type="ECO:0000313" key="8">
    <source>
        <dbReference type="Proteomes" id="UP000095023"/>
    </source>
</evidence>
<evidence type="ECO:0000256" key="2">
    <source>
        <dbReference type="ARBA" id="ARBA00022540"/>
    </source>
</evidence>
<sequence length="556" mass="64235">MSTVYKEEPEELDDYLSADGDYDLDHEALVYEELDVDEPAIQEVKDLPTPIRNFIVVFYQSFVDNNAARLKTCYEVSFNKLSEKFYKNSTWPTASDIAPLVSNDASFLTFYTEMYYRHLHARLQPTLEQRSAALNNYVELFNMLLVQDVFPQLDLPISWCWDIIDEFIYQYNSFALYRERALKDESLSEEERNILSQPSQGWNCYGVFNVLYSMLAKSNIAESSRSKDEGEASASEYDTPHLLKYLGHFSIVGLLRVHSILGDFTLALDSMRELDLSKKAPLTMVPAAHISAYYYVGFAYMMLRRYVDAIKMFSHGLMYVSRTKQPHSKSVQYQTVARKSDQMYALLAICVSLCPVRLDESLHLSLRDRYGERLTTMQQPTKSALAIFSDLFVFAAPKFINPNAPESPLSDSLAHHLMLFLDDVESVLFMPTVRSYLKLYTSMHLSKLASFTEIEESRLREMLMLYNLKSRQKKWVSGELLSGEEVTSSDVDFYLDGDVLHINETKAGRRFSDWFLRNISRLYNVQDTINSSSKAGQERRSNRKQYKPQRTEKQAA</sequence>
<dbReference type="GO" id="GO:0033290">
    <property type="term" value="C:eukaryotic 48S preinitiation complex"/>
    <property type="evidence" value="ECO:0007669"/>
    <property type="project" value="UniProtKB-UniRule"/>
</dbReference>
<evidence type="ECO:0000256" key="5">
    <source>
        <dbReference type="SAM" id="MobiDB-lite"/>
    </source>
</evidence>
<dbReference type="HAMAP" id="MF_03011">
    <property type="entry name" value="eIF3l"/>
    <property type="match status" value="1"/>
</dbReference>
<comment type="function">
    <text evidence="4">Component of the eukaryotic translation initiation factor 3 (eIF-3) complex, which is involved in protein synthesis of a specialized repertoire of mRNAs and, together with other initiation factors, stimulates binding of mRNA and methionyl-tRNAi to the 40S ribosome. The eIF-3 complex specifically targets and initiates translation of a subset of mRNAs involved in cell proliferation.</text>
</comment>
<gene>
    <name evidence="7" type="ORF">CANCADRAFT_86625</name>
</gene>
<evidence type="ECO:0000313" key="7">
    <source>
        <dbReference type="EMBL" id="ODV92415.1"/>
    </source>
</evidence>
<dbReference type="GO" id="GO:0001732">
    <property type="term" value="P:formation of cytoplasmic translation initiation complex"/>
    <property type="evidence" value="ECO:0007669"/>
    <property type="project" value="UniProtKB-UniRule"/>
</dbReference>
<dbReference type="OrthoDB" id="15082at2759"/>
<dbReference type="GO" id="GO:0005852">
    <property type="term" value="C:eukaryotic translation initiation factor 3 complex"/>
    <property type="evidence" value="ECO:0007669"/>
    <property type="project" value="UniProtKB-UniRule"/>
</dbReference>
<dbReference type="AlphaFoldDB" id="A0A1E4TKY3"/>
<comment type="similarity">
    <text evidence="4">Belongs to the eIF-3 subunit L family.</text>
</comment>
<keyword evidence="8" id="KW-1185">Reference proteome</keyword>
<keyword evidence="1 4" id="KW-0963">Cytoplasm</keyword>
<dbReference type="Pfam" id="PF10255">
    <property type="entry name" value="Paf67"/>
    <property type="match status" value="1"/>
</dbReference>
<dbReference type="PANTHER" id="PTHR13242">
    <property type="entry name" value="EUKARYOTIC TRANSLATION INITIATION FACTOR 3"/>
    <property type="match status" value="1"/>
</dbReference>
<name>A0A1E4TKY3_9ASCO</name>
<organism evidence="7 8">
    <name type="scientific">Tortispora caseinolytica NRRL Y-17796</name>
    <dbReference type="NCBI Taxonomy" id="767744"/>
    <lineage>
        <taxon>Eukaryota</taxon>
        <taxon>Fungi</taxon>
        <taxon>Dikarya</taxon>
        <taxon>Ascomycota</taxon>
        <taxon>Saccharomycotina</taxon>
        <taxon>Trigonopsidomycetes</taxon>
        <taxon>Trigonopsidales</taxon>
        <taxon>Trigonopsidaceae</taxon>
        <taxon>Tortispora</taxon>
    </lineage>
</organism>
<keyword evidence="3 4" id="KW-0648">Protein biosynthesis</keyword>
<keyword evidence="2 4" id="KW-0396">Initiation factor</keyword>
<dbReference type="PROSITE" id="PS50250">
    <property type="entry name" value="PCI"/>
    <property type="match status" value="1"/>
</dbReference>
<comment type="subunit">
    <text evidence="4">Component of the eukaryotic translation initiation factor 3 (eIF-3) complex.</text>
</comment>
<dbReference type="GO" id="GO:0016282">
    <property type="term" value="C:eukaryotic 43S preinitiation complex"/>
    <property type="evidence" value="ECO:0007669"/>
    <property type="project" value="UniProtKB-UniRule"/>
</dbReference>
<evidence type="ECO:0000256" key="4">
    <source>
        <dbReference type="HAMAP-Rule" id="MF_03011"/>
    </source>
</evidence>
<feature type="domain" description="PCI" evidence="6">
    <location>
        <begin position="312"/>
        <end position="509"/>
    </location>
</feature>
<dbReference type="InterPro" id="IPR019382">
    <property type="entry name" value="eIF3l"/>
</dbReference>
<dbReference type="PANTHER" id="PTHR13242:SF0">
    <property type="entry name" value="EUKARYOTIC TRANSLATION INITIATION FACTOR 3 SUBUNIT L"/>
    <property type="match status" value="1"/>
</dbReference>
<dbReference type="GO" id="GO:0003743">
    <property type="term" value="F:translation initiation factor activity"/>
    <property type="evidence" value="ECO:0007669"/>
    <property type="project" value="UniProtKB-UniRule"/>
</dbReference>
<proteinExistence type="inferred from homology"/>
<reference evidence="8" key="1">
    <citation type="submission" date="2016-02" db="EMBL/GenBank/DDBJ databases">
        <title>Comparative genomics of biotechnologically important yeasts.</title>
        <authorList>
            <consortium name="DOE Joint Genome Institute"/>
            <person name="Riley R."/>
            <person name="Haridas S."/>
            <person name="Wolfe K.H."/>
            <person name="Lopes M.R."/>
            <person name="Hittinger C.T."/>
            <person name="Goker M."/>
            <person name="Salamov A."/>
            <person name="Wisecaver J."/>
            <person name="Long T.M."/>
            <person name="Aerts A.L."/>
            <person name="Barry K."/>
            <person name="Choi C."/>
            <person name="Clum A."/>
            <person name="Coughlan A.Y."/>
            <person name="Deshpande S."/>
            <person name="Douglass A.P."/>
            <person name="Hanson S.J."/>
            <person name="Klenk H.-P."/>
            <person name="Labutti K."/>
            <person name="Lapidus A."/>
            <person name="Lindquist E."/>
            <person name="Lipzen A."/>
            <person name="Meier-Kolthoff J.P."/>
            <person name="Ohm R.A."/>
            <person name="Otillar R.P."/>
            <person name="Pangilinan J."/>
            <person name="Peng Y."/>
            <person name="Rokas A."/>
            <person name="Rosa C.A."/>
            <person name="Scheuner C."/>
            <person name="Sibirny A.A."/>
            <person name="Slot J.C."/>
            <person name="Stielow J.B."/>
            <person name="Sun H."/>
            <person name="Kurtzman C.P."/>
            <person name="Blackwell M."/>
            <person name="Jeffries T.W."/>
            <person name="Grigoriev I.V."/>
        </authorList>
    </citation>
    <scope>NUCLEOTIDE SEQUENCE [LARGE SCALE GENOMIC DNA]</scope>
    <source>
        <strain evidence="8">NRRL Y-17796</strain>
    </source>
</reference>
<comment type="subcellular location">
    <subcellularLocation>
        <location evidence="4">Cytoplasm</location>
    </subcellularLocation>
</comment>
<evidence type="ECO:0000256" key="3">
    <source>
        <dbReference type="ARBA" id="ARBA00022917"/>
    </source>
</evidence>
<dbReference type="Proteomes" id="UP000095023">
    <property type="component" value="Unassembled WGS sequence"/>
</dbReference>
<evidence type="ECO:0000259" key="6">
    <source>
        <dbReference type="PROSITE" id="PS50250"/>
    </source>
</evidence>
<dbReference type="InterPro" id="IPR000717">
    <property type="entry name" value="PCI_dom"/>
</dbReference>
<dbReference type="EMBL" id="KV453841">
    <property type="protein sequence ID" value="ODV92415.1"/>
    <property type="molecule type" value="Genomic_DNA"/>
</dbReference>
<accession>A0A1E4TKY3</accession>
<feature type="region of interest" description="Disordered" evidence="5">
    <location>
        <begin position="530"/>
        <end position="556"/>
    </location>
</feature>
<evidence type="ECO:0000256" key="1">
    <source>
        <dbReference type="ARBA" id="ARBA00022490"/>
    </source>
</evidence>